<feature type="transmembrane region" description="Helical" evidence="19">
    <location>
        <begin position="57"/>
        <end position="77"/>
    </location>
</feature>
<evidence type="ECO:0000256" key="5">
    <source>
        <dbReference type="ARBA" id="ARBA00010185"/>
    </source>
</evidence>
<evidence type="ECO:0000256" key="12">
    <source>
        <dbReference type="ARBA" id="ARBA00022695"/>
    </source>
</evidence>
<feature type="transmembrane region" description="Helical" evidence="19">
    <location>
        <begin position="144"/>
        <end position="163"/>
    </location>
</feature>
<keyword evidence="11 18" id="KW-0812">Transmembrane</keyword>
<dbReference type="Proteomes" id="UP000030134">
    <property type="component" value="Unassembled WGS sequence"/>
</dbReference>
<feature type="transmembrane region" description="Helical" evidence="19">
    <location>
        <begin position="12"/>
        <end position="36"/>
    </location>
</feature>
<evidence type="ECO:0000256" key="17">
    <source>
        <dbReference type="ARBA" id="ARBA00023264"/>
    </source>
</evidence>
<evidence type="ECO:0000256" key="6">
    <source>
        <dbReference type="ARBA" id="ARBA00012487"/>
    </source>
</evidence>
<evidence type="ECO:0000313" key="21">
    <source>
        <dbReference type="Proteomes" id="UP000030134"/>
    </source>
</evidence>
<dbReference type="PROSITE" id="PS01315">
    <property type="entry name" value="CDS"/>
    <property type="match status" value="1"/>
</dbReference>
<dbReference type="GO" id="GO:0005886">
    <property type="term" value="C:plasma membrane"/>
    <property type="evidence" value="ECO:0007669"/>
    <property type="project" value="UniProtKB-SubCell"/>
</dbReference>
<evidence type="ECO:0000256" key="13">
    <source>
        <dbReference type="ARBA" id="ARBA00022989"/>
    </source>
</evidence>
<evidence type="ECO:0000256" key="3">
    <source>
        <dbReference type="ARBA" id="ARBA00005119"/>
    </source>
</evidence>
<comment type="caution">
    <text evidence="20">The sequence shown here is derived from an EMBL/GenBank/DDBJ whole genome shotgun (WGS) entry which is preliminary data.</text>
</comment>
<proteinExistence type="inferred from homology"/>
<evidence type="ECO:0000256" key="15">
    <source>
        <dbReference type="ARBA" id="ARBA00023136"/>
    </source>
</evidence>
<evidence type="ECO:0000256" key="9">
    <source>
        <dbReference type="ARBA" id="ARBA00022516"/>
    </source>
</evidence>
<evidence type="ECO:0000256" key="1">
    <source>
        <dbReference type="ARBA" id="ARBA00001698"/>
    </source>
</evidence>
<organism evidence="20 21">
    <name type="scientific">Porphyromonas gingivicanis</name>
    <dbReference type="NCBI Taxonomy" id="266762"/>
    <lineage>
        <taxon>Bacteria</taxon>
        <taxon>Pseudomonadati</taxon>
        <taxon>Bacteroidota</taxon>
        <taxon>Bacteroidia</taxon>
        <taxon>Bacteroidales</taxon>
        <taxon>Porphyromonadaceae</taxon>
        <taxon>Porphyromonas</taxon>
    </lineage>
</organism>
<dbReference type="eggNOG" id="COG4589">
    <property type="taxonomic scope" value="Bacteria"/>
</dbReference>
<comment type="subcellular location">
    <subcellularLocation>
        <location evidence="2">Cell membrane</location>
        <topology evidence="2">Multi-pass membrane protein</topology>
    </subcellularLocation>
</comment>
<keyword evidence="17" id="KW-1208">Phospholipid metabolism</keyword>
<comment type="pathway">
    <text evidence="4">Lipid metabolism.</text>
</comment>
<name>A0A0A2G7L3_9PORP</name>
<keyword evidence="15 19" id="KW-0472">Membrane</keyword>
<evidence type="ECO:0000256" key="16">
    <source>
        <dbReference type="ARBA" id="ARBA00023209"/>
    </source>
</evidence>
<feature type="transmembrane region" description="Helical" evidence="19">
    <location>
        <begin position="114"/>
        <end position="132"/>
    </location>
</feature>
<reference evidence="20 21" key="1">
    <citation type="submission" date="2014-08" db="EMBL/GenBank/DDBJ databases">
        <title>Porphyromonas gingivicanis strain:COT-022_OH1391 Genome sequencing.</title>
        <authorList>
            <person name="Wallis C."/>
            <person name="Deusch O."/>
            <person name="O'Flynn C."/>
            <person name="Davis I."/>
            <person name="Jospin G."/>
            <person name="Darling A.E."/>
            <person name="Coil D.A."/>
            <person name="Alexiev A."/>
            <person name="Horsfall A."/>
            <person name="Kirkwood N."/>
            <person name="Harris S."/>
            <person name="Eisen J.A."/>
        </authorList>
    </citation>
    <scope>NUCLEOTIDE SEQUENCE [LARGE SCALE GENOMIC DNA]</scope>
    <source>
        <strain evidence="21">COT-022 OH1391</strain>
    </source>
</reference>
<dbReference type="STRING" id="266762.HQ36_01960"/>
<dbReference type="Pfam" id="PF01148">
    <property type="entry name" value="CTP_transf_1"/>
    <property type="match status" value="1"/>
</dbReference>
<feature type="transmembrane region" description="Helical" evidence="19">
    <location>
        <begin position="83"/>
        <end position="102"/>
    </location>
</feature>
<evidence type="ECO:0000256" key="11">
    <source>
        <dbReference type="ARBA" id="ARBA00022692"/>
    </source>
</evidence>
<dbReference type="AlphaFoldDB" id="A0A0A2G7L3"/>
<dbReference type="PANTHER" id="PTHR46382">
    <property type="entry name" value="PHOSPHATIDATE CYTIDYLYLTRANSFERASE"/>
    <property type="match status" value="1"/>
</dbReference>
<dbReference type="GO" id="GO:0004605">
    <property type="term" value="F:phosphatidate cytidylyltransferase activity"/>
    <property type="evidence" value="ECO:0007669"/>
    <property type="project" value="UniProtKB-EC"/>
</dbReference>
<comment type="pathway">
    <text evidence="3 18">Phospholipid metabolism; CDP-diacylglycerol biosynthesis; CDP-diacylglycerol from sn-glycerol 3-phosphate: step 3/3.</text>
</comment>
<keyword evidence="9" id="KW-0444">Lipid biosynthesis</keyword>
<keyword evidence="12 18" id="KW-0548">Nucleotidyltransferase</keyword>
<protein>
    <recommendedName>
        <fullName evidence="7 18">Phosphatidate cytidylyltransferase</fullName>
        <ecNumber evidence="6 18">2.7.7.41</ecNumber>
    </recommendedName>
</protein>
<keyword evidence="13 19" id="KW-1133">Transmembrane helix</keyword>
<evidence type="ECO:0000256" key="19">
    <source>
        <dbReference type="SAM" id="Phobius"/>
    </source>
</evidence>
<dbReference type="UniPathway" id="UPA00557">
    <property type="reaction ID" value="UER00614"/>
</dbReference>
<dbReference type="EC" id="2.7.7.41" evidence="6 18"/>
<accession>A0A0A2G7L3</accession>
<evidence type="ECO:0000256" key="18">
    <source>
        <dbReference type="RuleBase" id="RU003938"/>
    </source>
</evidence>
<gene>
    <name evidence="20" type="ORF">HQ36_01960</name>
</gene>
<evidence type="ECO:0000256" key="10">
    <source>
        <dbReference type="ARBA" id="ARBA00022679"/>
    </source>
</evidence>
<keyword evidence="8" id="KW-1003">Cell membrane</keyword>
<keyword evidence="16" id="KW-0594">Phospholipid biosynthesis</keyword>
<sequence>MNSLKVRAVSGIVYVALLVTALLLSSDVLFLLLFAFMGGSMIIEFNRLTLVNRLHPFRIVLDIVATIWGVYATSRYVCGAESIQIFIPYFLYIAYAFSRTIFADLAQGTRTVGNVLTAQVYIALPLFITTAVSYQPDGSFDGTFALLVFVLIWLNDTGAYLVGSTLGKHKLYPQVSPKKSVEGLIGGFFFTLLFSLFIPSILPSLERFDLFTAPLLGLVVAVMGTLGDFFESALKRKAGVKDSGKIIPGHGGVLDRLDSYLFALPMASMLYFWLY</sequence>
<feature type="transmembrane region" description="Helical" evidence="19">
    <location>
        <begin position="184"/>
        <end position="205"/>
    </location>
</feature>
<evidence type="ECO:0000256" key="8">
    <source>
        <dbReference type="ARBA" id="ARBA00022475"/>
    </source>
</evidence>
<keyword evidence="21" id="KW-1185">Reference proteome</keyword>
<evidence type="ECO:0000313" key="20">
    <source>
        <dbReference type="EMBL" id="KGN98402.1"/>
    </source>
</evidence>
<dbReference type="InterPro" id="IPR000374">
    <property type="entry name" value="PC_trans"/>
</dbReference>
<evidence type="ECO:0000256" key="7">
    <source>
        <dbReference type="ARBA" id="ARBA00019373"/>
    </source>
</evidence>
<comment type="similarity">
    <text evidence="5 18">Belongs to the CDS family.</text>
</comment>
<evidence type="ECO:0000256" key="4">
    <source>
        <dbReference type="ARBA" id="ARBA00005189"/>
    </source>
</evidence>
<keyword evidence="14" id="KW-0443">Lipid metabolism</keyword>
<dbReference type="GO" id="GO:0016024">
    <property type="term" value="P:CDP-diacylglycerol biosynthetic process"/>
    <property type="evidence" value="ECO:0007669"/>
    <property type="project" value="UniProtKB-UniPathway"/>
</dbReference>
<keyword evidence="10 18" id="KW-0808">Transferase</keyword>
<evidence type="ECO:0000256" key="2">
    <source>
        <dbReference type="ARBA" id="ARBA00004651"/>
    </source>
</evidence>
<feature type="transmembrane region" description="Helical" evidence="19">
    <location>
        <begin position="211"/>
        <end position="230"/>
    </location>
</feature>
<evidence type="ECO:0000256" key="14">
    <source>
        <dbReference type="ARBA" id="ARBA00023098"/>
    </source>
</evidence>
<dbReference type="PANTHER" id="PTHR46382:SF1">
    <property type="entry name" value="PHOSPHATIDATE CYTIDYLYLTRANSFERASE"/>
    <property type="match status" value="1"/>
</dbReference>
<comment type="catalytic activity">
    <reaction evidence="1 18">
        <text>a 1,2-diacyl-sn-glycero-3-phosphate + CTP + H(+) = a CDP-1,2-diacyl-sn-glycerol + diphosphate</text>
        <dbReference type="Rhea" id="RHEA:16229"/>
        <dbReference type="ChEBI" id="CHEBI:15378"/>
        <dbReference type="ChEBI" id="CHEBI:33019"/>
        <dbReference type="ChEBI" id="CHEBI:37563"/>
        <dbReference type="ChEBI" id="CHEBI:58332"/>
        <dbReference type="ChEBI" id="CHEBI:58608"/>
        <dbReference type="EC" id="2.7.7.41"/>
    </reaction>
</comment>
<dbReference type="EMBL" id="JQZW01000006">
    <property type="protein sequence ID" value="KGN98402.1"/>
    <property type="molecule type" value="Genomic_DNA"/>
</dbReference>